<evidence type="ECO:0000313" key="3">
    <source>
        <dbReference type="EMBL" id="ALG71332.1"/>
    </source>
</evidence>
<proteinExistence type="predicted"/>
<evidence type="ECO:0000256" key="1">
    <source>
        <dbReference type="SAM" id="MobiDB-lite"/>
    </source>
</evidence>
<reference evidence="3 4" key="2">
    <citation type="journal article" date="2016" name="Genome Announc.">
        <title>Complete Genome Sequence of a Strain of Azospirillum thiophilum Isolated from a Sulfide Spring.</title>
        <authorList>
            <person name="Fomenkov A."/>
            <person name="Vincze T."/>
            <person name="Grabovich M."/>
            <person name="Anton B.P."/>
            <person name="Dubinina G."/>
            <person name="Orlova M."/>
            <person name="Belousova E."/>
            <person name="Roberts R.J."/>
        </authorList>
    </citation>
    <scope>NUCLEOTIDE SEQUENCE [LARGE SCALE GENOMIC DNA]</scope>
    <source>
        <strain evidence="3 4">BV-S</strain>
    </source>
</reference>
<evidence type="ECO:0000313" key="4">
    <source>
        <dbReference type="Proteomes" id="UP000069935"/>
    </source>
</evidence>
<feature type="region of interest" description="Disordered" evidence="1">
    <location>
        <begin position="117"/>
        <end position="139"/>
    </location>
</feature>
<keyword evidence="2" id="KW-0472">Membrane</keyword>
<sequence>MGGMGSGSFGARLAAFVAVAVFVAVLSAVVLWTREQTRRLDEAVASQVGFVLSEAKASLETQLNLGLALGDLPQVDALLARASLALPGIQSVTVLDEGGTVLFSTNAVEVGEALPVRQPAGTAGPDGTAGNPPGGDVSGFWSEERGAERIYGVGLATSFDTVAGAVLVRMPAGVMAEPVRHYALMLAIGGVLIALPVALLGWLAGLWLAGAPRRSLTDLAATLEGLGEGAASRGTALPPPAADAAADPAGALGLPADAFTKAVRRRLTILDEAEREVARLDELA</sequence>
<name>A0AAC9EXE0_9PROT</name>
<dbReference type="EMBL" id="CP012401">
    <property type="protein sequence ID" value="ALG71332.1"/>
    <property type="molecule type" value="Genomic_DNA"/>
</dbReference>
<dbReference type="AlphaFoldDB" id="A0AAC9EXE0"/>
<feature type="transmembrane region" description="Helical" evidence="2">
    <location>
        <begin position="12"/>
        <end position="32"/>
    </location>
</feature>
<organism evidence="3 4">
    <name type="scientific">Azospirillum thiophilum</name>
    <dbReference type="NCBI Taxonomy" id="528244"/>
    <lineage>
        <taxon>Bacteria</taxon>
        <taxon>Pseudomonadati</taxon>
        <taxon>Pseudomonadota</taxon>
        <taxon>Alphaproteobacteria</taxon>
        <taxon>Rhodospirillales</taxon>
        <taxon>Azospirillaceae</taxon>
        <taxon>Azospirillum</taxon>
    </lineage>
</organism>
<keyword evidence="4" id="KW-1185">Reference proteome</keyword>
<feature type="transmembrane region" description="Helical" evidence="2">
    <location>
        <begin position="182"/>
        <end position="209"/>
    </location>
</feature>
<gene>
    <name evidence="3" type="ORF">AL072_10900</name>
</gene>
<dbReference type="KEGG" id="ati:AL072_10900"/>
<keyword evidence="2" id="KW-1133">Transmembrane helix</keyword>
<protein>
    <submittedName>
        <fullName evidence="3">Uncharacterized protein</fullName>
    </submittedName>
</protein>
<keyword evidence="2" id="KW-0812">Transmembrane</keyword>
<accession>A0AAC9EXE0</accession>
<feature type="transmembrane region" description="Helical" evidence="2">
    <location>
        <begin position="150"/>
        <end position="170"/>
    </location>
</feature>
<feature type="compositionally biased region" description="Low complexity" evidence="1">
    <location>
        <begin position="119"/>
        <end position="131"/>
    </location>
</feature>
<evidence type="ECO:0000256" key="2">
    <source>
        <dbReference type="SAM" id="Phobius"/>
    </source>
</evidence>
<reference evidence="4" key="1">
    <citation type="submission" date="2015-08" db="EMBL/GenBank/DDBJ databases">
        <title>Complete Genome Sequence of Azospirillum thiophilum BV-S.</title>
        <authorList>
            <person name="Fomenkov A."/>
            <person name="Vincze T."/>
            <person name="Grabovich M."/>
            <person name="Dubinina G."/>
            <person name="Orlova M."/>
            <person name="Belousova E."/>
            <person name="Roberts R.J."/>
        </authorList>
    </citation>
    <scope>NUCLEOTIDE SEQUENCE [LARGE SCALE GENOMIC DNA]</scope>
    <source>
        <strain evidence="4">BV-S</strain>
    </source>
</reference>
<dbReference type="Proteomes" id="UP000069935">
    <property type="component" value="Chromosome 1"/>
</dbReference>